<dbReference type="Proteomes" id="UP000067625">
    <property type="component" value="Chromosome"/>
</dbReference>
<gene>
    <name evidence="1" type="ORF">AM592_00145</name>
</gene>
<name>A0A0M4FNK1_9BACI</name>
<proteinExistence type="predicted"/>
<dbReference type="AlphaFoldDB" id="A0A0M4FNK1"/>
<reference evidence="2" key="1">
    <citation type="submission" date="2015-08" db="EMBL/GenBank/DDBJ databases">
        <title>Genome sequencing project for genomic taxonomy and phylogenomics of Bacillus-like bacteria.</title>
        <authorList>
            <person name="Liu B."/>
            <person name="Wang J."/>
            <person name="Zhu Y."/>
            <person name="Liu G."/>
            <person name="Chen Q."/>
            <person name="Chen Z."/>
            <person name="Lan J."/>
            <person name="Che J."/>
            <person name="Ge C."/>
            <person name="Shi H."/>
            <person name="Pan Z."/>
            <person name="Liu X."/>
        </authorList>
    </citation>
    <scope>NUCLEOTIDE SEQUENCE [LARGE SCALE GENOMIC DNA]</scope>
    <source>
        <strain evidence="2">FJAT-4402</strain>
    </source>
</reference>
<evidence type="ECO:0000313" key="2">
    <source>
        <dbReference type="Proteomes" id="UP000067625"/>
    </source>
</evidence>
<sequence length="73" mass="8801">MQNYVHKLIFFRLKNFKLRCRVDLDLKATNLFHDVEESEKCEYVVKVEWLANVSKEEAYWVKGLKANQNRPIN</sequence>
<keyword evidence="2" id="KW-1185">Reference proteome</keyword>
<reference evidence="1 2" key="2">
    <citation type="journal article" date="2016" name="Int. J. Syst. Evol. Microbiol.">
        <title>Bacillus gobiensis sp. nov., isolated from a soil sample.</title>
        <authorList>
            <person name="Liu B."/>
            <person name="Liu G.H."/>
            <person name="Cetin S."/>
            <person name="Schumann P."/>
            <person name="Pan Z.Z."/>
            <person name="Chen Q.Q."/>
        </authorList>
    </citation>
    <scope>NUCLEOTIDE SEQUENCE [LARGE SCALE GENOMIC DNA]</scope>
    <source>
        <strain evidence="1 2">FJAT-4402</strain>
    </source>
</reference>
<protein>
    <submittedName>
        <fullName evidence="1">Uncharacterized protein</fullName>
    </submittedName>
</protein>
<dbReference type="PATRIC" id="fig|1441095.3.peg.28"/>
<evidence type="ECO:0000313" key="1">
    <source>
        <dbReference type="EMBL" id="ALC80184.1"/>
    </source>
</evidence>
<dbReference type="EMBL" id="CP012600">
    <property type="protein sequence ID" value="ALC80184.1"/>
    <property type="molecule type" value="Genomic_DNA"/>
</dbReference>
<accession>A0A0M4FNK1</accession>
<organism evidence="1 2">
    <name type="scientific">Bacillus gobiensis</name>
    <dbReference type="NCBI Taxonomy" id="1441095"/>
    <lineage>
        <taxon>Bacteria</taxon>
        <taxon>Bacillati</taxon>
        <taxon>Bacillota</taxon>
        <taxon>Bacilli</taxon>
        <taxon>Bacillales</taxon>
        <taxon>Bacillaceae</taxon>
        <taxon>Bacillus</taxon>
    </lineage>
</organism>